<proteinExistence type="predicted"/>
<dbReference type="Proteomes" id="UP000004946">
    <property type="component" value="Chromosome"/>
</dbReference>
<dbReference type="EMBL" id="AEON01000001">
    <property type="protein sequence ID" value="EFT83718.1"/>
    <property type="molecule type" value="Genomic_DNA"/>
</dbReference>
<dbReference type="InterPro" id="IPR022208">
    <property type="entry name" value="DUF3737"/>
</dbReference>
<evidence type="ECO:0000313" key="2">
    <source>
        <dbReference type="Proteomes" id="UP000004946"/>
    </source>
</evidence>
<dbReference type="eggNOG" id="COG5434">
    <property type="taxonomic scope" value="Bacteria"/>
</dbReference>
<dbReference type="Gene3D" id="2.160.20.10">
    <property type="entry name" value="Single-stranded right-handed beta-helix, Pectin lyase-like"/>
    <property type="match status" value="1"/>
</dbReference>
<dbReference type="Pfam" id="PF12541">
    <property type="entry name" value="DUF3737"/>
    <property type="match status" value="1"/>
</dbReference>
<organism evidence="1 2">
    <name type="scientific">Parascardovia denticolens DSM 10105 = JCM 12538</name>
    <dbReference type="NCBI Taxonomy" id="864564"/>
    <lineage>
        <taxon>Bacteria</taxon>
        <taxon>Bacillati</taxon>
        <taxon>Actinomycetota</taxon>
        <taxon>Actinomycetes</taxon>
        <taxon>Bifidobacteriales</taxon>
        <taxon>Bifidobacteriaceae</taxon>
        <taxon>Parascardovia</taxon>
    </lineage>
</organism>
<dbReference type="AlphaFoldDB" id="E6K1N7"/>
<dbReference type="RefSeq" id="WP_006290366.1">
    <property type="nucleotide sequence ID" value="NZ_AP012333.1"/>
</dbReference>
<dbReference type="KEGG" id="pdo:PSDT_0905"/>
<dbReference type="HOGENOM" id="CLU_065086_0_0_11"/>
<accession>E6K1N7</accession>
<dbReference type="PATRIC" id="fig|864564.6.peg.989"/>
<evidence type="ECO:0008006" key="3">
    <source>
        <dbReference type="Google" id="ProtNLM"/>
    </source>
</evidence>
<reference evidence="1 2" key="1">
    <citation type="submission" date="2010-12" db="EMBL/GenBank/DDBJ databases">
        <authorList>
            <person name="Muzny D."/>
            <person name="Qin X."/>
            <person name="Buhay C."/>
            <person name="Dugan-Rocha S."/>
            <person name="Ding Y."/>
            <person name="Chen G."/>
            <person name="Hawes A."/>
            <person name="Holder M."/>
            <person name="Jhangiani S."/>
            <person name="Johnson A."/>
            <person name="Khan Z."/>
            <person name="Li Z."/>
            <person name="Liu W."/>
            <person name="Liu X."/>
            <person name="Perez L."/>
            <person name="Shen H."/>
            <person name="Wang Q."/>
            <person name="Watt J."/>
            <person name="Xi L."/>
            <person name="Xin Y."/>
            <person name="Zhou J."/>
            <person name="Deng J."/>
            <person name="Jiang H."/>
            <person name="Liu Y."/>
            <person name="Qu J."/>
            <person name="Song X.-Z."/>
            <person name="Zhang L."/>
            <person name="Villasana D."/>
            <person name="Johnson A."/>
            <person name="Liu J."/>
            <person name="Liyanage D."/>
            <person name="Lorensuhewa L."/>
            <person name="Robinson T."/>
            <person name="Song A."/>
            <person name="Song B.-B."/>
            <person name="Dinh H."/>
            <person name="Thornton R."/>
            <person name="Coyle M."/>
            <person name="Francisco L."/>
            <person name="Jackson L."/>
            <person name="Javaid M."/>
            <person name="Korchina V."/>
            <person name="Kovar C."/>
            <person name="Mata R."/>
            <person name="Mathew T."/>
            <person name="Ngo R."/>
            <person name="Nguyen L."/>
            <person name="Nguyen N."/>
            <person name="Okwuonu G."/>
            <person name="Ongeri F."/>
            <person name="Pham C."/>
            <person name="Simmons D."/>
            <person name="Wilczek-Boney K."/>
            <person name="Hale W."/>
            <person name="Jakkamsetti A."/>
            <person name="Pham P."/>
            <person name="Ruth R."/>
            <person name="San Lucas F."/>
            <person name="Warren J."/>
            <person name="Zhang J."/>
            <person name="Zhao Z."/>
            <person name="Zhou C."/>
            <person name="Zhu D."/>
            <person name="Lee S."/>
            <person name="Bess C."/>
            <person name="Blankenburg K."/>
            <person name="Forbes L."/>
            <person name="Fu Q."/>
            <person name="Gubbala S."/>
            <person name="Hirani K."/>
            <person name="Jayaseelan J.C."/>
            <person name="Lara F."/>
            <person name="Munidasa M."/>
            <person name="Palculict T."/>
            <person name="Patil S."/>
            <person name="Pu L.-L."/>
            <person name="Saada N."/>
            <person name="Tang L."/>
            <person name="Weissenberger G."/>
            <person name="Zhu Y."/>
            <person name="Hemphill L."/>
            <person name="Shang Y."/>
            <person name="Youmans B."/>
            <person name="Ayvaz T."/>
            <person name="Ross M."/>
            <person name="Santibanez J."/>
            <person name="Aqrawi P."/>
            <person name="Gross S."/>
            <person name="Joshi V."/>
            <person name="Fowler G."/>
            <person name="Nazareth L."/>
            <person name="Reid J."/>
            <person name="Worley K."/>
            <person name="Petrosino J."/>
            <person name="Highlander S."/>
            <person name="Gibbs R."/>
        </authorList>
    </citation>
    <scope>NUCLEOTIDE SEQUENCE [LARGE SCALE GENOMIC DNA]</scope>
    <source>
        <strain evidence="1 2">DSM 10105</strain>
    </source>
</reference>
<dbReference type="InterPro" id="IPR011050">
    <property type="entry name" value="Pectin_lyase_fold/virulence"/>
</dbReference>
<keyword evidence="2" id="KW-1185">Reference proteome</keyword>
<evidence type="ECO:0000313" key="1">
    <source>
        <dbReference type="EMBL" id="EFT83718.1"/>
    </source>
</evidence>
<gene>
    <name evidence="1" type="ORF">HMPREF0620_0723</name>
</gene>
<protein>
    <recommendedName>
        <fullName evidence="3">DUF3737 family protein</fullName>
    </recommendedName>
</protein>
<dbReference type="InterPro" id="IPR012334">
    <property type="entry name" value="Pectin_lyas_fold"/>
</dbReference>
<dbReference type="SUPFAM" id="SSF51126">
    <property type="entry name" value="Pectin lyase-like"/>
    <property type="match status" value="1"/>
</dbReference>
<name>E6K1N7_PARDN</name>
<comment type="caution">
    <text evidence="1">The sequence shown here is derived from an EMBL/GenBank/DDBJ whole genome shotgun (WGS) entry which is preliminary data.</text>
</comment>
<sequence length="332" mass="37396">MSGMNKQNLIERQRFTGERALFGISDTEIRDSAFGDGESPLKHCRNLTVTGTTFDWKYPLWYGDHFQLDDCTFNPTARAGIWYSDHVSVSKTTIKAPKEFRRCKDLRLEEVTIPQAEETLWNCRDLVLDHVSAAGDYFGMGCRNVGIDHLVLEGDYCFDGAKNVTVRNSRFLSKDCFWNCENVTVYGSTISGEYFAWNSRNVTLINCRIDSLQGLCYVDHLVMRNCYLGSTTLAFEYSSDIDAEISGRVESIINPRSGSIHADEIGTVILDPAQPVADDADSSKCENSVQQQSHDLQIFEKGIRKTDFLRLDQVTLVSGTDGETRLVEGQEK</sequence>